<dbReference type="SUPFAM" id="SSF48371">
    <property type="entry name" value="ARM repeat"/>
    <property type="match status" value="1"/>
</dbReference>
<feature type="domain" description="DUF3730" evidence="1">
    <location>
        <begin position="82"/>
        <end position="362"/>
    </location>
</feature>
<organism evidence="2 3">
    <name type="scientific">Ziziphus jujuba</name>
    <name type="common">Chinese jujube</name>
    <name type="synonym">Ziziphus sativa</name>
    <dbReference type="NCBI Taxonomy" id="326968"/>
    <lineage>
        <taxon>Eukaryota</taxon>
        <taxon>Viridiplantae</taxon>
        <taxon>Streptophyta</taxon>
        <taxon>Embryophyta</taxon>
        <taxon>Tracheophyta</taxon>
        <taxon>Spermatophyta</taxon>
        <taxon>Magnoliopsida</taxon>
        <taxon>eudicotyledons</taxon>
        <taxon>Gunneridae</taxon>
        <taxon>Pentapetalae</taxon>
        <taxon>rosids</taxon>
        <taxon>fabids</taxon>
        <taxon>Rosales</taxon>
        <taxon>Rhamnaceae</taxon>
        <taxon>Paliureae</taxon>
        <taxon>Ziziphus</taxon>
    </lineage>
</organism>
<evidence type="ECO:0000313" key="2">
    <source>
        <dbReference type="Proteomes" id="UP001652623"/>
    </source>
</evidence>
<dbReference type="InterPro" id="IPR022542">
    <property type="entry name" value="FOCAD/RST1_DUF3730"/>
</dbReference>
<evidence type="ECO:0000313" key="3">
    <source>
        <dbReference type="RefSeq" id="XP_048328793.2"/>
    </source>
</evidence>
<accession>A0ABM3II06</accession>
<proteinExistence type="predicted"/>
<evidence type="ECO:0000259" key="1">
    <source>
        <dbReference type="Pfam" id="PF12530"/>
    </source>
</evidence>
<name>A0ABM3II06_ZIZJJ</name>
<feature type="domain" description="DUF3730" evidence="1">
    <location>
        <begin position="554"/>
        <end position="765"/>
    </location>
</feature>
<dbReference type="Pfam" id="PF12530">
    <property type="entry name" value="DUF3730"/>
    <property type="match status" value="2"/>
</dbReference>
<dbReference type="Proteomes" id="UP001652623">
    <property type="component" value="Chromosome 4"/>
</dbReference>
<sequence>MESYTPLLEKIRVPQPSLQKYAVISIFAKLRSAPKHLDSESEPGREAISQCLHSNSSAVIDQSVRELCRLVMDSQMDVSRGLLELQSALEGTDSRFVDLFVKSLGFLVRFGFQKNYVKWHSSLTEGHPFFKVLSCRSEVQSELVQQVLLLMASHKQLGMVEICEFLKPFLNYSILRIPFMDTASSSMFARHLISSMTSFCCLYPPESMPVFKLLTEALKYAPCKNSEESRNFIYFVECMVDAFVVVLRRWAEMGLLISEAQFCGLDLLEAILSICLLHQRHFGWIEPIAELSGRMLFAQKDLGLQYVHKLSSVVLSLFVILSQLELEHEQLSVLKLLHFLLKWKYGNEYIVGRTAHALHEELLLTFPVISLLSSTSKSVRGAAADLLIILEKLLLELFVAPRNKTTKEAGFPSLSSPGSIIFRLMQHQWFQDQHSLSGFFLCLSFDGKEMHNMPGSWASQLREYSLSIIDKQKSLLSLSVPQDTFASDIPSLLCAIAGVLLMHKSLGCEAVDSLAAIAIVDPKLGAHLLLVILFFSNIFTRKDVISHTMLFLNSTVLQLKLLGMLPALASHSMMIPLIVQTIMPMLQKDAKPTLHATAIRLLCQTWEINDRAFGSLQGVLLPKGFTEFKSERNICISMAASVRDVCRKNADRGVDLILSVSACIESRDPLIQALGFQSLACLCEADVIDFYTAWDVIAKHLLDYHAYSNLAHSICLLLRWGAMDAEAYPEASKNVLQMLWGICTSTRAGNKLEWAKARISALEALAQYEVSHIEQRIPDFKKKYTELLVSEKDLLIVRAMEELQVKIITFEHITRRRLVKEKRVAGSKIEKLLDVFPQVIFSSEKRGNATELPGAALLCLSFTPKDVNTQGTSKELRDVHAGYEKALVELAASLQLSRNVFLALISLQSWKSFLRRWLRADIMCLDAKAPSVILDKTTKAANDILKSMIRIAKDAIPRSAENIALAIGALCAVLPSSVHTVKSTSSKFLLSWLFQHEHEHRQWSAAISLGLISSCLHVTDHKQKFQNITGLLEVLSNGKSTLVKGACAVGLGFSCQDLLTRVDVADNPAMETETGKMSEADLVGKIIRAFLLIICQLTQSSSDIVENLSAYFPSSTYDTDLKMATELSRERLDDLEEDIWGVAGIVIGLASSIGAIYRAGANDAVLKIKGLIMSWVPHVNSLVQCSGSCLEGSQMLLSVGSCLALPVLVAFCQKVELMEVNEVDHLLNGYRMVISELVSVKKSGIFHQSLLMASCIGAGNLLACVLNDGVHSIEVESVKVMLELFRNCYCNPYPPLIHLGGMLGVVNAMGVDAGGLVHMHAPTTIPHSSYEQKESHYLNGPLLSSPVCEPQLTSLMQEIFLVAQNSDDHQLQHNAAWAVSFLRNHLFSKEVPKKDLTNETDMAGSRSVSQSISENSVVMKLSSWLMHLNISETGSISRIGTVAVVLRCLSQAPRLPALDWGAVIRRCMRYESQVAEQDLAFKTGALREECLKFSLAHASQFDPLLSFLDELSDLSRFRMLEPNLQSCLFVHLAEVIKVFSASRLEKLFNDVTVFLSSVSFNQVHDDQKTMLRNSCWKGICMCLDEASLDSLEYISHIEKCMEVLFSFLPALQSADGKGVDQRNFVEWSEAVRCLGKSRRSWLSNFLQVSKEDLLQKGDQLIEVLKKIQAKAKLVRNGSFPLTELGRLKSHLLNSRSHGIWGVLTEVVAALQHAEVAVRRQWLIDAVEISCVSTYPSTALKFLGLLSGSFCKYMPFLILDEHAVLSDLPVTLSSLLSDSNWGVIAESVVSFFLVSTERIHNWVRHVSWCVDVPLMQPIDESEKDMAVFLLHVMHRTCVSLKDYLPLDKQLKLANMVLA</sequence>
<dbReference type="InterPro" id="IPR016024">
    <property type="entry name" value="ARM-type_fold"/>
</dbReference>
<dbReference type="GeneID" id="107415483"/>
<protein>
    <submittedName>
        <fullName evidence="3">Protein RST1 isoform X1</fullName>
    </submittedName>
</protein>
<dbReference type="RefSeq" id="XP_048328793.2">
    <property type="nucleotide sequence ID" value="XM_048472836.2"/>
</dbReference>
<reference evidence="3" key="1">
    <citation type="submission" date="2025-08" db="UniProtKB">
        <authorList>
            <consortium name="RefSeq"/>
        </authorList>
    </citation>
    <scope>IDENTIFICATION</scope>
    <source>
        <tissue evidence="3">Seedling</tissue>
    </source>
</reference>
<keyword evidence="2" id="KW-1185">Reference proteome</keyword>
<dbReference type="PANTHER" id="PTHR16212:SF4">
    <property type="entry name" value="FOCADHESIN"/>
    <property type="match status" value="1"/>
</dbReference>
<dbReference type="InterPro" id="IPR045163">
    <property type="entry name" value="Focadhesin/RST1"/>
</dbReference>
<gene>
    <name evidence="3" type="primary">LOC107415483</name>
</gene>
<dbReference type="PANTHER" id="PTHR16212">
    <property type="entry name" value="FOCADHESIN FAMILY MEMBER"/>
    <property type="match status" value="1"/>
</dbReference>